<reference evidence="6" key="1">
    <citation type="submission" date="2023-06" db="EMBL/GenBank/DDBJ databases">
        <authorList>
            <person name="Zhang S."/>
        </authorList>
    </citation>
    <scope>NUCLEOTIDE SEQUENCE</scope>
    <source>
        <strain evidence="6">SG2303</strain>
    </source>
</reference>
<name>A0ABT7XSF1_9NEIS</name>
<dbReference type="Pfam" id="PF21993">
    <property type="entry name" value="TetR_C_13_2"/>
    <property type="match status" value="1"/>
</dbReference>
<dbReference type="Pfam" id="PF00440">
    <property type="entry name" value="TetR_N"/>
    <property type="match status" value="1"/>
</dbReference>
<keyword evidence="7" id="KW-1185">Reference proteome</keyword>
<dbReference type="InterPro" id="IPR054156">
    <property type="entry name" value="YxaF_TetR_C"/>
</dbReference>
<comment type="caution">
    <text evidence="6">The sequence shown here is derived from an EMBL/GenBank/DDBJ whole genome shotgun (WGS) entry which is preliminary data.</text>
</comment>
<feature type="domain" description="HTH tetR-type" evidence="5">
    <location>
        <begin position="19"/>
        <end position="79"/>
    </location>
</feature>
<dbReference type="RefSeq" id="WP_289831307.1">
    <property type="nucleotide sequence ID" value="NZ_JAUEDK010000039.1"/>
</dbReference>
<keyword evidence="3" id="KW-0804">Transcription</keyword>
<evidence type="ECO:0000259" key="5">
    <source>
        <dbReference type="PROSITE" id="PS50977"/>
    </source>
</evidence>
<dbReference type="PANTHER" id="PTHR47506:SF1">
    <property type="entry name" value="HTH-TYPE TRANSCRIPTIONAL REGULATOR YJDC"/>
    <property type="match status" value="1"/>
</dbReference>
<evidence type="ECO:0000256" key="3">
    <source>
        <dbReference type="ARBA" id="ARBA00023163"/>
    </source>
</evidence>
<dbReference type="PROSITE" id="PS50977">
    <property type="entry name" value="HTH_TETR_2"/>
    <property type="match status" value="1"/>
</dbReference>
<evidence type="ECO:0000313" key="6">
    <source>
        <dbReference type="EMBL" id="MDN0076655.1"/>
    </source>
</evidence>
<dbReference type="InterPro" id="IPR036271">
    <property type="entry name" value="Tet_transcr_reg_TetR-rel_C_sf"/>
</dbReference>
<dbReference type="PRINTS" id="PR00455">
    <property type="entry name" value="HTHTETR"/>
</dbReference>
<evidence type="ECO:0000256" key="4">
    <source>
        <dbReference type="PROSITE-ProRule" id="PRU00335"/>
    </source>
</evidence>
<protein>
    <submittedName>
        <fullName evidence="6">TetR/AcrR family transcriptional regulator</fullName>
    </submittedName>
</protein>
<organism evidence="6 7">
    <name type="scientific">Crenobacter oryzisoli</name>
    <dbReference type="NCBI Taxonomy" id="3056844"/>
    <lineage>
        <taxon>Bacteria</taxon>
        <taxon>Pseudomonadati</taxon>
        <taxon>Pseudomonadota</taxon>
        <taxon>Betaproteobacteria</taxon>
        <taxon>Neisseriales</taxon>
        <taxon>Neisseriaceae</taxon>
        <taxon>Crenobacter</taxon>
    </lineage>
</organism>
<dbReference type="PANTHER" id="PTHR47506">
    <property type="entry name" value="TRANSCRIPTIONAL REGULATORY PROTEIN"/>
    <property type="match status" value="1"/>
</dbReference>
<dbReference type="Proteomes" id="UP001168540">
    <property type="component" value="Unassembled WGS sequence"/>
</dbReference>
<evidence type="ECO:0000256" key="2">
    <source>
        <dbReference type="ARBA" id="ARBA00023125"/>
    </source>
</evidence>
<accession>A0ABT7XSF1</accession>
<dbReference type="Gene3D" id="1.10.357.10">
    <property type="entry name" value="Tetracycline Repressor, domain 2"/>
    <property type="match status" value="1"/>
</dbReference>
<dbReference type="SUPFAM" id="SSF46689">
    <property type="entry name" value="Homeodomain-like"/>
    <property type="match status" value="1"/>
</dbReference>
<evidence type="ECO:0000256" key="1">
    <source>
        <dbReference type="ARBA" id="ARBA00023015"/>
    </source>
</evidence>
<gene>
    <name evidence="6" type="ORF">QU481_17465</name>
</gene>
<dbReference type="EMBL" id="JAUEDK010000039">
    <property type="protein sequence ID" value="MDN0076655.1"/>
    <property type="molecule type" value="Genomic_DNA"/>
</dbReference>
<evidence type="ECO:0000313" key="7">
    <source>
        <dbReference type="Proteomes" id="UP001168540"/>
    </source>
</evidence>
<feature type="DNA-binding region" description="H-T-H motif" evidence="4">
    <location>
        <begin position="42"/>
        <end position="61"/>
    </location>
</feature>
<dbReference type="SUPFAM" id="SSF48498">
    <property type="entry name" value="Tetracyclin repressor-like, C-terminal domain"/>
    <property type="match status" value="1"/>
</dbReference>
<keyword evidence="2 4" id="KW-0238">DNA-binding</keyword>
<dbReference type="InterPro" id="IPR001647">
    <property type="entry name" value="HTH_TetR"/>
</dbReference>
<sequence length="207" mass="22922">MSSEIDAAAKPTRKVLQGAEAQARILEAVDELFYREGARAVSVDEVVKRAGVNKMSVYRQFESKDDLLLHYLARRDEKFWDYFNASLSKHPDKPREQLLQFFIDLAGRAAQPGYRGCPFVNIAVEFPDPAHPARRMVAENKTRLMRRLLELTTQAGAQDAQALANGLALLIEGAYAASQTYEPGHPLLAALPQVAEAMLRAADIPSA</sequence>
<keyword evidence="1" id="KW-0805">Transcription regulation</keyword>
<dbReference type="InterPro" id="IPR009057">
    <property type="entry name" value="Homeodomain-like_sf"/>
</dbReference>
<proteinExistence type="predicted"/>